<dbReference type="InterPro" id="IPR049625">
    <property type="entry name" value="Glyco_transf_61_cat"/>
</dbReference>
<comment type="caution">
    <text evidence="3">The sequence shown here is derived from an EMBL/GenBank/DDBJ whole genome shotgun (WGS) entry which is preliminary data.</text>
</comment>
<feature type="non-terminal residue" evidence="3">
    <location>
        <position position="1"/>
    </location>
</feature>
<dbReference type="Proteomes" id="UP000266841">
    <property type="component" value="Unassembled WGS sequence"/>
</dbReference>
<dbReference type="eggNOG" id="ENOG502SA5A">
    <property type="taxonomic scope" value="Eukaryota"/>
</dbReference>
<feature type="region of interest" description="Disordered" evidence="1">
    <location>
        <begin position="181"/>
        <end position="217"/>
    </location>
</feature>
<gene>
    <name evidence="3" type="ORF">THAOC_01739</name>
</gene>
<accession>K0TMT2</accession>
<dbReference type="EMBL" id="AGNL01002084">
    <property type="protein sequence ID" value="EJK76496.1"/>
    <property type="molecule type" value="Genomic_DNA"/>
</dbReference>
<name>K0TMT2_THAOC</name>
<feature type="domain" description="Glycosyltransferase 61 catalytic" evidence="2">
    <location>
        <begin position="391"/>
        <end position="512"/>
    </location>
</feature>
<dbReference type="GO" id="GO:0016757">
    <property type="term" value="F:glycosyltransferase activity"/>
    <property type="evidence" value="ECO:0007669"/>
    <property type="project" value="InterPro"/>
</dbReference>
<organism evidence="3 4">
    <name type="scientific">Thalassiosira oceanica</name>
    <name type="common">Marine diatom</name>
    <dbReference type="NCBI Taxonomy" id="159749"/>
    <lineage>
        <taxon>Eukaryota</taxon>
        <taxon>Sar</taxon>
        <taxon>Stramenopiles</taxon>
        <taxon>Ochrophyta</taxon>
        <taxon>Bacillariophyta</taxon>
        <taxon>Coscinodiscophyceae</taxon>
        <taxon>Thalassiosirophycidae</taxon>
        <taxon>Thalassiosirales</taxon>
        <taxon>Thalassiosiraceae</taxon>
        <taxon>Thalassiosira</taxon>
    </lineage>
</organism>
<feature type="region of interest" description="Disordered" evidence="1">
    <location>
        <begin position="82"/>
        <end position="101"/>
    </location>
</feature>
<dbReference type="OrthoDB" id="529273at2759"/>
<reference evidence="3 4" key="1">
    <citation type="journal article" date="2012" name="Genome Biol.">
        <title>Genome and low-iron response of an oceanic diatom adapted to chronic iron limitation.</title>
        <authorList>
            <person name="Lommer M."/>
            <person name="Specht M."/>
            <person name="Roy A.S."/>
            <person name="Kraemer L."/>
            <person name="Andreson R."/>
            <person name="Gutowska M.A."/>
            <person name="Wolf J."/>
            <person name="Bergner S.V."/>
            <person name="Schilhabel M.B."/>
            <person name="Klostermeier U.C."/>
            <person name="Beiko R.G."/>
            <person name="Rosenstiel P."/>
            <person name="Hippler M."/>
            <person name="Laroche J."/>
        </authorList>
    </citation>
    <scope>NUCLEOTIDE SEQUENCE [LARGE SCALE GENOMIC DNA]</scope>
    <source>
        <strain evidence="3 4">CCMP1005</strain>
    </source>
</reference>
<proteinExistence type="predicted"/>
<keyword evidence="4" id="KW-1185">Reference proteome</keyword>
<dbReference type="AlphaFoldDB" id="K0TMT2"/>
<sequence length="537" mass="59752">GLVCTLAEQYVFAPAKLPTTLLRKIMWALGRGVPTYEIMKRPRPGAYLKSEDTRTLYPTDTGIDWDTTDVLSDLRLRSPAAATRRSNKFSSSPRQPSDRCSATGNQFAGFCTLSWHLATITSEQSTALAARVGGVSDQGGLRMNPLVVAEDLKNNVTDTSSTTTTTTRSIVVAEDLQEDLNNNDTDASSTITTTNTSTTTTTTNATTTQHLRQTEPERQDGTIPIRTIEANESRDILKESPYPKLWVSKNSSYHQMLTAKVERWVLAMHGTGEPQLHEFDTNSTYFAIWTSGGHLVEASAWSILENGTRAYLDAHTYIPPQIAAEKDALEVSGDFAAYHSWWPEFYGHIVDHHLGMLAFLVAKVSEKTRFLLLDVGPFKNIAGLETGFIFASHPHPRYGANSYLQSWLQSLNVDQPSDGKHIIYYARVKPQATHGRIMDTQHNEDIIAMLQRAMSQHNRTEKLVVFDGTIEDESGVKRHMTYIEQFTLFRSATTVIGPHGTGMSNVVWMDPKPSSQNRVVEFTIGPDNNGEFGDAFR</sequence>
<feature type="compositionally biased region" description="Low complexity" evidence="1">
    <location>
        <begin position="182"/>
        <end position="208"/>
    </location>
</feature>
<dbReference type="Pfam" id="PF04577">
    <property type="entry name" value="Glyco_transf_61"/>
    <property type="match status" value="1"/>
</dbReference>
<evidence type="ECO:0000313" key="3">
    <source>
        <dbReference type="EMBL" id="EJK76496.1"/>
    </source>
</evidence>
<feature type="compositionally biased region" description="Polar residues" evidence="1">
    <location>
        <begin position="88"/>
        <end position="101"/>
    </location>
</feature>
<evidence type="ECO:0000313" key="4">
    <source>
        <dbReference type="Proteomes" id="UP000266841"/>
    </source>
</evidence>
<protein>
    <recommendedName>
        <fullName evidence="2">Glycosyltransferase 61 catalytic domain-containing protein</fullName>
    </recommendedName>
</protein>
<evidence type="ECO:0000259" key="2">
    <source>
        <dbReference type="Pfam" id="PF04577"/>
    </source>
</evidence>
<evidence type="ECO:0000256" key="1">
    <source>
        <dbReference type="SAM" id="MobiDB-lite"/>
    </source>
</evidence>